<sequence length="446" mass="47102">MVFLRKREENKVEHPPPGAAAAAVDARPTCSTQNQADGEPTFLALALAEPRRLNISTYYFKSMGCCGSSTVDAEEHLDYSAGNVTVVTDQKRWENTMEEVAEHGKTVVLKFSAIWCTPCRNAAPLFAELSLKYPDIVFVSVDVDEMPELVTQFDVRATPTFIFMKNNEEIDKLVGGNHEDLQDKFEQLNRPNSEIYIGCKKLTNRNGGGLVATEEEVRVAQGGGGGEAAALVGAPLRDELGGEVPSPAGVEVEDLQAGSPPRGLPPPVEVVAGGLELGFLSPDGDLSIGDAICISTIPAEYMSNRSGLLICKKQQATRVIDGGGCELTDLPEDGGEDGGDGLGGWLGCLLGEDVELGRAVVRVEEGAVGDVVLADAEVGGGAEVDELHLAAPGDDEVGWLDVARRPAAVVEPPHGAPEHEALQVEGEVAVAHVVAQRPVALRAFAP</sequence>
<dbReference type="eggNOG" id="KOG0907">
    <property type="taxonomic scope" value="Eukaryota"/>
</dbReference>
<accession>A0A0E0L3V4</accession>
<dbReference type="PANTHER" id="PTHR10438">
    <property type="entry name" value="THIOREDOXIN"/>
    <property type="match status" value="1"/>
</dbReference>
<reference evidence="3" key="2">
    <citation type="submission" date="2018-05" db="EMBL/GenBank/DDBJ databases">
        <title>OpunRS2 (Oryza punctata Reference Sequence Version 2).</title>
        <authorList>
            <person name="Zhang J."/>
            <person name="Kudrna D."/>
            <person name="Lee S."/>
            <person name="Talag J."/>
            <person name="Welchert J."/>
            <person name="Wing R.A."/>
        </authorList>
    </citation>
    <scope>NUCLEOTIDE SEQUENCE [LARGE SCALE GENOMIC DNA]</scope>
</reference>
<dbReference type="PANTHER" id="PTHR10438:SF388">
    <property type="entry name" value="THIOREDOXIN H5"/>
    <property type="match status" value="1"/>
</dbReference>
<feature type="domain" description="Thioredoxin" evidence="2">
    <location>
        <begin position="75"/>
        <end position="190"/>
    </location>
</feature>
<name>A0A0E0L3V4_ORYPU</name>
<feature type="compositionally biased region" description="Basic and acidic residues" evidence="1">
    <location>
        <begin position="1"/>
        <end position="14"/>
    </location>
</feature>
<dbReference type="STRING" id="4537.A0A0E0L3V4"/>
<dbReference type="AlphaFoldDB" id="A0A0E0L3V4"/>
<dbReference type="EnsemblPlants" id="OPUNC05G18080.1">
    <property type="protein sequence ID" value="OPUNC05G18080.1"/>
    <property type="gene ID" value="OPUNC05G18080"/>
</dbReference>
<evidence type="ECO:0000259" key="2">
    <source>
        <dbReference type="PROSITE" id="PS51352"/>
    </source>
</evidence>
<dbReference type="Gene3D" id="3.40.30.10">
    <property type="entry name" value="Glutaredoxin"/>
    <property type="match status" value="1"/>
</dbReference>
<dbReference type="SUPFAM" id="SSF52833">
    <property type="entry name" value="Thioredoxin-like"/>
    <property type="match status" value="1"/>
</dbReference>
<dbReference type="HOGENOM" id="CLU_614501_0_0_1"/>
<dbReference type="PROSITE" id="PS51352">
    <property type="entry name" value="THIOREDOXIN_2"/>
    <property type="match status" value="1"/>
</dbReference>
<dbReference type="InterPro" id="IPR050620">
    <property type="entry name" value="Thioredoxin_H-type-like"/>
</dbReference>
<reference evidence="3" key="1">
    <citation type="submission" date="2015-04" db="UniProtKB">
        <authorList>
            <consortium name="EnsemblPlants"/>
        </authorList>
    </citation>
    <scope>IDENTIFICATION</scope>
</reference>
<evidence type="ECO:0000313" key="3">
    <source>
        <dbReference type="EnsemblPlants" id="OPUNC05G18080.1"/>
    </source>
</evidence>
<evidence type="ECO:0000256" key="1">
    <source>
        <dbReference type="SAM" id="MobiDB-lite"/>
    </source>
</evidence>
<dbReference type="CDD" id="cd02947">
    <property type="entry name" value="TRX_family"/>
    <property type="match status" value="1"/>
</dbReference>
<organism evidence="3">
    <name type="scientific">Oryza punctata</name>
    <name type="common">Red rice</name>
    <dbReference type="NCBI Taxonomy" id="4537"/>
    <lineage>
        <taxon>Eukaryota</taxon>
        <taxon>Viridiplantae</taxon>
        <taxon>Streptophyta</taxon>
        <taxon>Embryophyta</taxon>
        <taxon>Tracheophyta</taxon>
        <taxon>Spermatophyta</taxon>
        <taxon>Magnoliopsida</taxon>
        <taxon>Liliopsida</taxon>
        <taxon>Poales</taxon>
        <taxon>Poaceae</taxon>
        <taxon>BOP clade</taxon>
        <taxon>Oryzoideae</taxon>
        <taxon>Oryzeae</taxon>
        <taxon>Oryzinae</taxon>
        <taxon>Oryza</taxon>
    </lineage>
</organism>
<dbReference type="Proteomes" id="UP000026962">
    <property type="component" value="Chromosome 5"/>
</dbReference>
<feature type="region of interest" description="Disordered" evidence="1">
    <location>
        <begin position="1"/>
        <end position="23"/>
    </location>
</feature>
<protein>
    <recommendedName>
        <fullName evidence="2">Thioredoxin domain-containing protein</fullName>
    </recommendedName>
</protein>
<dbReference type="Pfam" id="PF00085">
    <property type="entry name" value="Thioredoxin"/>
    <property type="match status" value="1"/>
</dbReference>
<evidence type="ECO:0000313" key="4">
    <source>
        <dbReference type="Proteomes" id="UP000026962"/>
    </source>
</evidence>
<dbReference type="Gramene" id="OPUNC05G18080.1">
    <property type="protein sequence ID" value="OPUNC05G18080.1"/>
    <property type="gene ID" value="OPUNC05G18080"/>
</dbReference>
<dbReference type="InterPro" id="IPR013766">
    <property type="entry name" value="Thioredoxin_domain"/>
</dbReference>
<proteinExistence type="predicted"/>
<dbReference type="InterPro" id="IPR036249">
    <property type="entry name" value="Thioredoxin-like_sf"/>
</dbReference>
<keyword evidence="4" id="KW-1185">Reference proteome</keyword>